<dbReference type="SUPFAM" id="SSF53300">
    <property type="entry name" value="vWA-like"/>
    <property type="match status" value="1"/>
</dbReference>
<name>A0ABV6C2F7_9ACTN</name>
<dbReference type="InterPro" id="IPR002035">
    <property type="entry name" value="VWF_A"/>
</dbReference>
<evidence type="ECO:0000256" key="1">
    <source>
        <dbReference type="SAM" id="Coils"/>
    </source>
</evidence>
<protein>
    <submittedName>
        <fullName evidence="4">VWA domain-containing protein</fullName>
    </submittedName>
</protein>
<feature type="domain" description="VWFA" evidence="3">
    <location>
        <begin position="486"/>
        <end position="671"/>
    </location>
</feature>
<reference evidence="4 5" key="1">
    <citation type="submission" date="2024-09" db="EMBL/GenBank/DDBJ databases">
        <authorList>
            <person name="Sun Q."/>
            <person name="Mori K."/>
        </authorList>
    </citation>
    <scope>NUCLEOTIDE SEQUENCE [LARGE SCALE GENOMIC DNA]</scope>
    <source>
        <strain evidence="4 5">JCM 15389</strain>
    </source>
</reference>
<dbReference type="SMART" id="SM00327">
    <property type="entry name" value="VWA"/>
    <property type="match status" value="1"/>
</dbReference>
<dbReference type="EMBL" id="JBHLYQ010000033">
    <property type="protein sequence ID" value="MFC0081493.1"/>
    <property type="molecule type" value="Genomic_DNA"/>
</dbReference>
<sequence>MIPDPEARGRPSRRWAYRRWDGSQRSPLEEADELFASLADELLYHGDPQTALRRRLLEGFEGADGERVLGLRELLERLRAAREAELARGDLGGAYREIAEQLEEVVAEERAELERLRAQADAGDERQRSVSLPALTERQLALDLLPDDLAGRFRGLQQYEFTSAEAQRRFEELAERLRQELAQSWFQEISQALANPDPAALQRTREMLDALNRMLEQRARGEELDPSFEAFMERFGDLFPSQPTNLDELLADLAAQLAAAQAALASLSPEQRAQLEALAEALFEDLDLAWQLDRLAANLREALPDAGWGRSYRFRGQDPLGLAEAAEAARRLGELDQLEQFLRGATAPGALAEVDLEQVARHLGEDAARSLDRLAALARRLEEAGLIAQREGRYELTAAGVRRIGQRALGELFQRLEASRLGSHPAARLGQGHDREGQTRPYAYGDPLNLDIERTLRNALRRQGPGTPVRLAPEDFEVAETEALERTSTVLLVDLSLSMPMRDNFLAAKKVALALHTLISTRFPRDFLGLVGFSEVARELRPEDLPTVSWDFVYGTNMQHGLLLARRMLAHRPGSRQVIMITDGEPTAHLVPEASGDGYEVFFNYPPVPETVRATLAEVVRCTRASIRINTFMLDASRGLRGFVDQMTRLNGGRAFYTTPEDLGDYVLVDFLEHHRRARRLRGA</sequence>
<keyword evidence="1" id="KW-0175">Coiled coil</keyword>
<dbReference type="InterPro" id="IPR036465">
    <property type="entry name" value="vWFA_dom_sf"/>
</dbReference>
<keyword evidence="5" id="KW-1185">Reference proteome</keyword>
<organism evidence="4 5">
    <name type="scientific">Aciditerrimonas ferrireducens</name>
    <dbReference type="NCBI Taxonomy" id="667306"/>
    <lineage>
        <taxon>Bacteria</taxon>
        <taxon>Bacillati</taxon>
        <taxon>Actinomycetota</taxon>
        <taxon>Acidimicrobiia</taxon>
        <taxon>Acidimicrobiales</taxon>
        <taxon>Acidimicrobiaceae</taxon>
        <taxon>Aciditerrimonas</taxon>
    </lineage>
</organism>
<proteinExistence type="predicted"/>
<evidence type="ECO:0000313" key="5">
    <source>
        <dbReference type="Proteomes" id="UP001589788"/>
    </source>
</evidence>
<dbReference type="Proteomes" id="UP001589788">
    <property type="component" value="Unassembled WGS sequence"/>
</dbReference>
<evidence type="ECO:0000259" key="3">
    <source>
        <dbReference type="SMART" id="SM00327"/>
    </source>
</evidence>
<feature type="coiled-coil region" evidence="1">
    <location>
        <begin position="99"/>
        <end position="126"/>
    </location>
</feature>
<evidence type="ECO:0000313" key="4">
    <source>
        <dbReference type="EMBL" id="MFC0081493.1"/>
    </source>
</evidence>
<evidence type="ECO:0000256" key="2">
    <source>
        <dbReference type="SAM" id="MobiDB-lite"/>
    </source>
</evidence>
<accession>A0ABV6C2F7</accession>
<comment type="caution">
    <text evidence="4">The sequence shown here is derived from an EMBL/GenBank/DDBJ whole genome shotgun (WGS) entry which is preliminary data.</text>
</comment>
<feature type="coiled-coil region" evidence="1">
    <location>
        <begin position="156"/>
        <end position="183"/>
    </location>
</feature>
<gene>
    <name evidence="4" type="ORF">ACFFRE_04930</name>
</gene>
<dbReference type="CDD" id="cd00198">
    <property type="entry name" value="vWFA"/>
    <property type="match status" value="1"/>
</dbReference>
<dbReference type="Pfam" id="PF13519">
    <property type="entry name" value="VWA_2"/>
    <property type="match status" value="1"/>
</dbReference>
<dbReference type="RefSeq" id="WP_377788742.1">
    <property type="nucleotide sequence ID" value="NZ_JBHLYQ010000033.1"/>
</dbReference>
<feature type="region of interest" description="Disordered" evidence="2">
    <location>
        <begin position="423"/>
        <end position="444"/>
    </location>
</feature>
<dbReference type="Gene3D" id="3.40.50.410">
    <property type="entry name" value="von Willebrand factor, type A domain"/>
    <property type="match status" value="1"/>
</dbReference>